<gene>
    <name evidence="2" type="ORF">SAMN04488518_101102</name>
</gene>
<comment type="caution">
    <text evidence="2">The sequence shown here is derived from an EMBL/GenBank/DDBJ whole genome shotgun (WGS) entry which is preliminary data.</text>
</comment>
<reference evidence="2 3" key="1">
    <citation type="submission" date="2016-10" db="EMBL/GenBank/DDBJ databases">
        <authorList>
            <person name="Varghese N."/>
            <person name="Submissions S."/>
        </authorList>
    </citation>
    <scope>NUCLEOTIDE SEQUENCE [LARGE SCALE GENOMIC DNA]</scope>
    <source>
        <strain evidence="2 3">DSM 16392</strain>
    </source>
</reference>
<dbReference type="Pfam" id="PF17775">
    <property type="entry name" value="YchJ_M-like"/>
    <property type="match status" value="1"/>
</dbReference>
<dbReference type="Gene3D" id="3.10.450.50">
    <property type="match status" value="1"/>
</dbReference>
<evidence type="ECO:0000259" key="1">
    <source>
        <dbReference type="Pfam" id="PF17775"/>
    </source>
</evidence>
<dbReference type="InterPro" id="IPR032710">
    <property type="entry name" value="NTF2-like_dom_sf"/>
</dbReference>
<keyword evidence="3" id="KW-1185">Reference proteome</keyword>
<dbReference type="EMBL" id="FOSK01000001">
    <property type="protein sequence ID" value="SFJ88140.1"/>
    <property type="molecule type" value="Genomic_DNA"/>
</dbReference>
<dbReference type="InterPro" id="IPR004027">
    <property type="entry name" value="SEC_C_motif"/>
</dbReference>
<evidence type="ECO:0000313" key="2">
    <source>
        <dbReference type="EMBL" id="SFJ88140.1"/>
    </source>
</evidence>
<protein>
    <submittedName>
        <fullName evidence="2">SEC-C motif-containing protein</fullName>
    </submittedName>
</protein>
<dbReference type="RefSeq" id="WP_093515952.1">
    <property type="nucleotide sequence ID" value="NZ_FOSK01000001.1"/>
</dbReference>
<dbReference type="Proteomes" id="UP000199598">
    <property type="component" value="Unassembled WGS sequence"/>
</dbReference>
<dbReference type="InterPro" id="IPR048469">
    <property type="entry name" value="YchJ-like_M"/>
</dbReference>
<organism evidence="2 3">
    <name type="scientific">Pseudovibrio ascidiaceicola</name>
    <dbReference type="NCBI Taxonomy" id="285279"/>
    <lineage>
        <taxon>Bacteria</taxon>
        <taxon>Pseudomonadati</taxon>
        <taxon>Pseudomonadota</taxon>
        <taxon>Alphaproteobacteria</taxon>
        <taxon>Hyphomicrobiales</taxon>
        <taxon>Stappiaceae</taxon>
        <taxon>Pseudovibrio</taxon>
    </lineage>
</organism>
<sequence>MTTPCPCKSGKDFEICCQPFLEGKALPETAEQLMRSRYSAYATKSIDYLKDTLWPRYQKTFNSIEVTEYAAQTQWIGLEILDTDKGQAGDAKGSVLFCAKYLALGQVGEQRELSLFKKRKGRWYYVEPMEEGARL</sequence>
<dbReference type="Pfam" id="PF02810">
    <property type="entry name" value="SEC-C"/>
    <property type="match status" value="1"/>
</dbReference>
<accession>A0A1I3UZ28</accession>
<feature type="domain" description="YchJ-like middle NTF2-like" evidence="1">
    <location>
        <begin position="29"/>
        <end position="127"/>
    </location>
</feature>
<evidence type="ECO:0000313" key="3">
    <source>
        <dbReference type="Proteomes" id="UP000199598"/>
    </source>
</evidence>
<name>A0A1I3UZ28_9HYPH</name>
<dbReference type="SUPFAM" id="SSF54427">
    <property type="entry name" value="NTF2-like"/>
    <property type="match status" value="1"/>
</dbReference>
<proteinExistence type="predicted"/>